<dbReference type="SUPFAM" id="SSF51998">
    <property type="entry name" value="PFL-like glycyl radical enzymes"/>
    <property type="match status" value="1"/>
</dbReference>
<name>A0A1I2HB70_9GAMM</name>
<keyword evidence="4 10" id="KW-0237">DNA synthesis</keyword>
<dbReference type="InterPro" id="IPR013344">
    <property type="entry name" value="RNR_NrdJ/NrdZ"/>
</dbReference>
<feature type="domain" description="Ribonucleotide reductase large subunit C-terminal" evidence="11">
    <location>
        <begin position="90"/>
        <end position="629"/>
    </location>
</feature>
<evidence type="ECO:0000256" key="5">
    <source>
        <dbReference type="ARBA" id="ARBA00022741"/>
    </source>
</evidence>
<dbReference type="InterPro" id="IPR050862">
    <property type="entry name" value="RdRp_reductase_class-2"/>
</dbReference>
<dbReference type="InterPro" id="IPR000788">
    <property type="entry name" value="RNR_lg_C"/>
</dbReference>
<dbReference type="EC" id="1.17.4.1" evidence="10"/>
<organism evidence="12 13">
    <name type="scientific">Fontimonas thermophila</name>
    <dbReference type="NCBI Taxonomy" id="1076937"/>
    <lineage>
        <taxon>Bacteria</taxon>
        <taxon>Pseudomonadati</taxon>
        <taxon>Pseudomonadota</taxon>
        <taxon>Gammaproteobacteria</taxon>
        <taxon>Nevskiales</taxon>
        <taxon>Nevskiaceae</taxon>
        <taxon>Fontimonas</taxon>
    </lineage>
</organism>
<evidence type="ECO:0000259" key="11">
    <source>
        <dbReference type="Pfam" id="PF02867"/>
    </source>
</evidence>
<protein>
    <recommendedName>
        <fullName evidence="10">Vitamin B12-dependent ribonucleotide reductase</fullName>
        <ecNumber evidence="10">1.17.4.1</ecNumber>
    </recommendedName>
</protein>
<evidence type="ECO:0000256" key="6">
    <source>
        <dbReference type="ARBA" id="ARBA00023002"/>
    </source>
</evidence>
<dbReference type="PANTHER" id="PTHR43371">
    <property type="entry name" value="VITAMIN B12-DEPENDENT RIBONUCLEOTIDE REDUCTASE"/>
    <property type="match status" value="1"/>
</dbReference>
<comment type="similarity">
    <text evidence="2 10">Belongs to the ribonucleoside diphosphate reductase class-2 family.</text>
</comment>
<keyword evidence="13" id="KW-1185">Reference proteome</keyword>
<dbReference type="PRINTS" id="PR01183">
    <property type="entry name" value="RIBORDTASEM1"/>
</dbReference>
<evidence type="ECO:0000256" key="8">
    <source>
        <dbReference type="ARBA" id="ARBA00023285"/>
    </source>
</evidence>
<dbReference type="PANTHER" id="PTHR43371:SF1">
    <property type="entry name" value="RIBONUCLEOSIDE-DIPHOSPHATE REDUCTASE"/>
    <property type="match status" value="1"/>
</dbReference>
<evidence type="ECO:0000256" key="4">
    <source>
        <dbReference type="ARBA" id="ARBA00022634"/>
    </source>
</evidence>
<accession>A0A1I2HB70</accession>
<dbReference type="GO" id="GO:0071897">
    <property type="term" value="P:DNA biosynthetic process"/>
    <property type="evidence" value="ECO:0007669"/>
    <property type="project" value="UniProtKB-KW"/>
</dbReference>
<dbReference type="OrthoDB" id="9762933at2"/>
<keyword evidence="5 10" id="KW-0547">Nucleotide-binding</keyword>
<dbReference type="Pfam" id="PF02867">
    <property type="entry name" value="Ribonuc_red_lgC"/>
    <property type="match status" value="1"/>
</dbReference>
<keyword evidence="8 10" id="KW-0170">Cobalt</keyword>
<sequence length="694" mass="76879">MKERLPIRELPPLPLQEGSMLIAQSKYFLPGEDLDGMRRRLAHALSRPEADPGRWEEPFYRVLHYAFPAGRIMANAGAEALKPNVSTINCTVSRTIDDSMAGIMQAASEAALTLKAGCGIGYDFSTLRPRGARVSGAGATTSGPLPFMDVFDAICRTVSSAGGRRGAQMGCLDIGHPDIEDFIVAKREPGRLRAFNLSCLISADFVEAVRKDHDWPLAFPAFPDELDGLDAAQIVWRRWPLHDPRHTVNARGETACRVYRRVSARALWDLIMRSTYAYSDPGFILIDEVNRMNPLWFCEQIRATNPCGEQPLPAYGACLLGSVNLAALVKKPFTAQAHFDFDTFGEVVRLFARMLDNVVEINGLPLPEQRAEILRKRRHGMGYMGLGSALTMLGIRYGSPESVRFTEAVTRRLAVENWRAALDLAREKGPAPVLAELHTLTPELLTLRPELARDGYAVGDRVPGRVLHARYSRYFQRLAELEPELVQALADVGARYTHATSIAPTGTMAAAVGNNASNGIEPSFAHTYLRNMIVPGEKAKRAIRMDSYELLAYRWWIDPHVAAERLPPAFTGTSTNTDPKAHIDVQAAAQRWVDASISKTINVPPDIEYEAFKDLYHYAIDQGLKGCTTFRFNPQVHQGVLVCEQDLAQTLYEFRLSDGRSVRLPGAALVEYEGGTYTAANLYDALKEGFYGKL</sequence>
<dbReference type="GO" id="GO:0031419">
    <property type="term" value="F:cobalamin binding"/>
    <property type="evidence" value="ECO:0007669"/>
    <property type="project" value="UniProtKB-KW"/>
</dbReference>
<dbReference type="STRING" id="1076937.SAMN04488120_101228"/>
<comment type="catalytic activity">
    <reaction evidence="9 10">
        <text>a 2'-deoxyribonucleoside 5'-diphosphate + [thioredoxin]-disulfide + H2O = a ribonucleoside 5'-diphosphate + [thioredoxin]-dithiol</text>
        <dbReference type="Rhea" id="RHEA:23252"/>
        <dbReference type="Rhea" id="RHEA-COMP:10698"/>
        <dbReference type="Rhea" id="RHEA-COMP:10700"/>
        <dbReference type="ChEBI" id="CHEBI:15377"/>
        <dbReference type="ChEBI" id="CHEBI:29950"/>
        <dbReference type="ChEBI" id="CHEBI:50058"/>
        <dbReference type="ChEBI" id="CHEBI:57930"/>
        <dbReference type="ChEBI" id="CHEBI:73316"/>
        <dbReference type="EC" id="1.17.4.1"/>
    </reaction>
</comment>
<evidence type="ECO:0000256" key="9">
    <source>
        <dbReference type="ARBA" id="ARBA00047754"/>
    </source>
</evidence>
<evidence type="ECO:0000313" key="12">
    <source>
        <dbReference type="EMBL" id="SFF25841.1"/>
    </source>
</evidence>
<dbReference type="AlphaFoldDB" id="A0A1I2HB70"/>
<dbReference type="Proteomes" id="UP000199771">
    <property type="component" value="Unassembled WGS sequence"/>
</dbReference>
<dbReference type="GO" id="GO:0004748">
    <property type="term" value="F:ribonucleoside-diphosphate reductase activity, thioredoxin disulfide as acceptor"/>
    <property type="evidence" value="ECO:0007669"/>
    <property type="project" value="UniProtKB-EC"/>
</dbReference>
<proteinExistence type="inferred from homology"/>
<gene>
    <name evidence="12" type="ORF">SAMN04488120_101228</name>
</gene>
<evidence type="ECO:0000256" key="10">
    <source>
        <dbReference type="RuleBase" id="RU364064"/>
    </source>
</evidence>
<evidence type="ECO:0000256" key="2">
    <source>
        <dbReference type="ARBA" id="ARBA00007405"/>
    </source>
</evidence>
<evidence type="ECO:0000256" key="7">
    <source>
        <dbReference type="ARBA" id="ARBA00023157"/>
    </source>
</evidence>
<keyword evidence="7" id="KW-1015">Disulfide bond</keyword>
<dbReference type="GO" id="GO:0000166">
    <property type="term" value="F:nucleotide binding"/>
    <property type="evidence" value="ECO:0007669"/>
    <property type="project" value="UniProtKB-KW"/>
</dbReference>
<dbReference type="NCBIfam" id="TIGR02504">
    <property type="entry name" value="NrdJ_Z"/>
    <property type="match status" value="1"/>
</dbReference>
<dbReference type="Gene3D" id="3.20.70.20">
    <property type="match status" value="1"/>
</dbReference>
<comment type="function">
    <text evidence="10">Catalyzes the reduction of ribonucleotides to deoxyribonucleotides. May function to provide a pool of deoxyribonucleotide precursors for DNA repair during oxygen limitation and/or for immediate growth after restoration of oxygen.</text>
</comment>
<dbReference type="CDD" id="cd02888">
    <property type="entry name" value="RNR_II_dimer"/>
    <property type="match status" value="1"/>
</dbReference>
<evidence type="ECO:0000256" key="3">
    <source>
        <dbReference type="ARBA" id="ARBA00022628"/>
    </source>
</evidence>
<comment type="cofactor">
    <cofactor evidence="1 10">
        <name>adenosylcob(III)alamin</name>
        <dbReference type="ChEBI" id="CHEBI:18408"/>
    </cofactor>
</comment>
<evidence type="ECO:0000313" key="13">
    <source>
        <dbReference type="Proteomes" id="UP000199771"/>
    </source>
</evidence>
<keyword evidence="6 10" id="KW-0560">Oxidoreductase</keyword>
<dbReference type="RefSeq" id="WP_091530354.1">
    <property type="nucleotide sequence ID" value="NZ_FOOC01000001.1"/>
</dbReference>
<dbReference type="EMBL" id="FOOC01000001">
    <property type="protein sequence ID" value="SFF25841.1"/>
    <property type="molecule type" value="Genomic_DNA"/>
</dbReference>
<evidence type="ECO:0000256" key="1">
    <source>
        <dbReference type="ARBA" id="ARBA00001922"/>
    </source>
</evidence>
<keyword evidence="3 10" id="KW-0846">Cobalamin</keyword>
<reference evidence="12 13" key="1">
    <citation type="submission" date="2016-10" db="EMBL/GenBank/DDBJ databases">
        <authorList>
            <person name="de Groot N.N."/>
        </authorList>
    </citation>
    <scope>NUCLEOTIDE SEQUENCE [LARGE SCALE GENOMIC DNA]</scope>
    <source>
        <strain evidence="12 13">DSM 23609</strain>
    </source>
</reference>